<dbReference type="InterPro" id="IPR011990">
    <property type="entry name" value="TPR-like_helical_dom_sf"/>
</dbReference>
<dbReference type="AlphaFoldDB" id="A0A2S4N4W3"/>
<protein>
    <recommendedName>
        <fullName evidence="4">WG repeat protein</fullName>
    </recommendedName>
</protein>
<dbReference type="EMBL" id="PQNY01000023">
    <property type="protein sequence ID" value="POS00779.1"/>
    <property type="molecule type" value="Genomic_DNA"/>
</dbReference>
<dbReference type="SUPFAM" id="SSF48452">
    <property type="entry name" value="TPR-like"/>
    <property type="match status" value="1"/>
</dbReference>
<evidence type="ECO:0008006" key="4">
    <source>
        <dbReference type="Google" id="ProtNLM"/>
    </source>
</evidence>
<accession>A0A2S4N4W3</accession>
<keyword evidence="3" id="KW-1185">Reference proteome</keyword>
<comment type="caution">
    <text evidence="2">The sequence shown here is derived from an EMBL/GenBank/DDBJ whole genome shotgun (WGS) entry which is preliminary data.</text>
</comment>
<dbReference type="Proteomes" id="UP000237056">
    <property type="component" value="Unassembled WGS sequence"/>
</dbReference>
<proteinExistence type="predicted"/>
<evidence type="ECO:0000313" key="2">
    <source>
        <dbReference type="EMBL" id="POS00779.1"/>
    </source>
</evidence>
<reference evidence="2 3" key="1">
    <citation type="submission" date="2018-01" db="EMBL/GenBank/DDBJ databases">
        <title>Genomic Encyclopedia of Type Strains, Phase I: the one thousand microbial genomes (KMG-I) project.</title>
        <authorList>
            <person name="Goeker M."/>
        </authorList>
    </citation>
    <scope>NUCLEOTIDE SEQUENCE [LARGE SCALE GENOMIC DNA]</scope>
    <source>
        <strain evidence="2 3">DSM 17960</strain>
    </source>
</reference>
<dbReference type="RefSeq" id="WP_103727024.1">
    <property type="nucleotide sequence ID" value="NZ_PQNY01000023.1"/>
</dbReference>
<evidence type="ECO:0000313" key="3">
    <source>
        <dbReference type="Proteomes" id="UP000237056"/>
    </source>
</evidence>
<name>A0A2S4N4W3_9FLAO</name>
<gene>
    <name evidence="2" type="ORF">Q361_12314</name>
</gene>
<dbReference type="Gene3D" id="1.25.40.10">
    <property type="entry name" value="Tetratricopeptide repeat domain"/>
    <property type="match status" value="1"/>
</dbReference>
<keyword evidence="1" id="KW-0732">Signal</keyword>
<feature type="signal peptide" evidence="1">
    <location>
        <begin position="1"/>
        <end position="20"/>
    </location>
</feature>
<organism evidence="2 3">
    <name type="scientific">Flavobacterium croceum DSM 17960</name>
    <dbReference type="NCBI Taxonomy" id="1121886"/>
    <lineage>
        <taxon>Bacteria</taxon>
        <taxon>Pseudomonadati</taxon>
        <taxon>Bacteroidota</taxon>
        <taxon>Flavobacteriia</taxon>
        <taxon>Flavobacteriales</taxon>
        <taxon>Flavobacteriaceae</taxon>
        <taxon>Flavobacterium</taxon>
    </lineage>
</organism>
<evidence type="ECO:0000256" key="1">
    <source>
        <dbReference type="SAM" id="SignalP"/>
    </source>
</evidence>
<feature type="chain" id="PRO_5015628489" description="WG repeat protein" evidence="1">
    <location>
        <begin position="21"/>
        <end position="323"/>
    </location>
</feature>
<sequence length="323" mass="37254">MKHKIFITFIMMLLSAKLFSQGETELDSKNNEITKEYRNNNYQKANDLLNEIISNSNLTTISNPKFLLNNDQKILLLNNKSKISEKLNDLKTAISSLKQMMEIGSSINDAYGLNFNRIQLAKLYLKDKENELACDQLEIVSNYIYDYDGRYKDEHLKAMKLKDSVCSTYLKNKSITAKKSKNPNYGNQAPAFSLLGGFESDIENLLGKPKGKLLEHRGDKSYDAYIYKTKWGEYRIAYEDGQSFIIWFYPIIKQKFDEKDLFYGGKFNIENDFLKGSVIGNTSKGFVNGQNYFSIDYEYNSSENHSIIFYGKKSGLVTKILIY</sequence>